<dbReference type="InterPro" id="IPR016193">
    <property type="entry name" value="Cytidine_deaminase-like"/>
</dbReference>
<gene>
    <name evidence="1" type="ORF">CFN03_03060</name>
</gene>
<dbReference type="NCBIfam" id="NF006155">
    <property type="entry name" value="PRK08298.1"/>
    <property type="match status" value="1"/>
</dbReference>
<dbReference type="RefSeq" id="WP_094905733.1">
    <property type="nucleotide sequence ID" value="NZ_JBOEFU010000020.1"/>
</dbReference>
<evidence type="ECO:0000313" key="2">
    <source>
        <dbReference type="Proteomes" id="UP000216682"/>
    </source>
</evidence>
<dbReference type="SUPFAM" id="SSF53927">
    <property type="entry name" value="Cytidine deaminase-like"/>
    <property type="match status" value="1"/>
</dbReference>
<evidence type="ECO:0000313" key="1">
    <source>
        <dbReference type="EMBL" id="OZT78272.1"/>
    </source>
</evidence>
<proteinExistence type="predicted"/>
<accession>A0A265E9L5</accession>
<dbReference type="Gene3D" id="3.40.140.10">
    <property type="entry name" value="Cytidine Deaminase, domain 2"/>
    <property type="match status" value="1"/>
</dbReference>
<comment type="caution">
    <text evidence="1">The sequence shown here is derived from an EMBL/GenBank/DDBJ whole genome shotgun (WGS) entry which is preliminary data.</text>
</comment>
<dbReference type="GO" id="GO:0004126">
    <property type="term" value="F:cytidine deaminase activity"/>
    <property type="evidence" value="ECO:0007669"/>
    <property type="project" value="UniProtKB-EC"/>
</dbReference>
<organism evidence="1 2">
    <name type="scientific">Salinicoccus roseus</name>
    <dbReference type="NCBI Taxonomy" id="45670"/>
    <lineage>
        <taxon>Bacteria</taxon>
        <taxon>Bacillati</taxon>
        <taxon>Bacillota</taxon>
        <taxon>Bacilli</taxon>
        <taxon>Bacillales</taxon>
        <taxon>Staphylococcaceae</taxon>
        <taxon>Salinicoccus</taxon>
    </lineage>
</organism>
<protein>
    <submittedName>
        <fullName evidence="1">Cytidine deaminase</fullName>
        <ecNumber evidence="1">3.5.4.5</ecNumber>
    </submittedName>
</protein>
<sequence>MSIEQLLFEEAKELIENRYPKGWGGAAAMHTKSGKIYTSVAPEVINASTELCIETGSILEAHKEAEVITHSLCLVRDDESSAFKILTACGTCQERLLYWGRGVKVAVTSNYHDNIEFKTLEALQPYHWTHAYDDIEFEE</sequence>
<dbReference type="EMBL" id="NPEZ01000001">
    <property type="protein sequence ID" value="OZT78272.1"/>
    <property type="molecule type" value="Genomic_DNA"/>
</dbReference>
<keyword evidence="1" id="KW-0378">Hydrolase</keyword>
<dbReference type="CDD" id="cd01283">
    <property type="entry name" value="cytidine_deaminase"/>
    <property type="match status" value="1"/>
</dbReference>
<dbReference type="AlphaFoldDB" id="A0A265E9L5"/>
<dbReference type="Proteomes" id="UP000216682">
    <property type="component" value="Unassembled WGS sequence"/>
</dbReference>
<dbReference type="EC" id="3.5.4.5" evidence="1"/>
<reference evidence="1 2" key="1">
    <citation type="submission" date="2017-07" db="EMBL/GenBank/DDBJ databases">
        <title>Shotgun whole genome sequences of three halophilic bacterial isolates.</title>
        <authorList>
            <person name="Pozzo T."/>
            <person name="Higdon S.M."/>
            <person name="Quillaguaman J."/>
        </authorList>
    </citation>
    <scope>NUCLEOTIDE SEQUENCE [LARGE SCALE GENOMIC DNA]</scope>
    <source>
        <strain evidence="1 2">BU-1</strain>
    </source>
</reference>
<name>A0A265E9L5_9STAP</name>